<organism evidence="2 3">
    <name type="scientific">Nephila pilipes</name>
    <name type="common">Giant wood spider</name>
    <name type="synonym">Nephila maculata</name>
    <dbReference type="NCBI Taxonomy" id="299642"/>
    <lineage>
        <taxon>Eukaryota</taxon>
        <taxon>Metazoa</taxon>
        <taxon>Ecdysozoa</taxon>
        <taxon>Arthropoda</taxon>
        <taxon>Chelicerata</taxon>
        <taxon>Arachnida</taxon>
        <taxon>Araneae</taxon>
        <taxon>Araneomorphae</taxon>
        <taxon>Entelegynae</taxon>
        <taxon>Araneoidea</taxon>
        <taxon>Nephilidae</taxon>
        <taxon>Nephila</taxon>
    </lineage>
</organism>
<evidence type="ECO:0000313" key="3">
    <source>
        <dbReference type="Proteomes" id="UP000887013"/>
    </source>
</evidence>
<comment type="caution">
    <text evidence="2">The sequence shown here is derived from an EMBL/GenBank/DDBJ whole genome shotgun (WGS) entry which is preliminary data.</text>
</comment>
<keyword evidence="3" id="KW-1185">Reference proteome</keyword>
<dbReference type="Proteomes" id="UP000887013">
    <property type="component" value="Unassembled WGS sequence"/>
</dbReference>
<accession>A0A8X6PJ73</accession>
<keyword evidence="1" id="KW-0175">Coiled coil</keyword>
<gene>
    <name evidence="2" type="ORF">NPIL_46751</name>
</gene>
<name>A0A8X6PJ73_NEPPI</name>
<protein>
    <submittedName>
        <fullName evidence="2">Uncharacterized protein</fullName>
    </submittedName>
</protein>
<dbReference type="EMBL" id="BMAW01070556">
    <property type="protein sequence ID" value="GFT73898.1"/>
    <property type="molecule type" value="Genomic_DNA"/>
</dbReference>
<evidence type="ECO:0000313" key="2">
    <source>
        <dbReference type="EMBL" id="GFT73898.1"/>
    </source>
</evidence>
<proteinExistence type="predicted"/>
<sequence>MKRNRYLTGIKCSTEFQEEKRKKEEMQVKMQIRKYEARMLELQREETLYLIELERRVMLRKEEENQEKEELWELAQFEKEK</sequence>
<dbReference type="AlphaFoldDB" id="A0A8X6PJ73"/>
<feature type="coiled-coil region" evidence="1">
    <location>
        <begin position="25"/>
        <end position="80"/>
    </location>
</feature>
<reference evidence="2" key="1">
    <citation type="submission" date="2020-08" db="EMBL/GenBank/DDBJ databases">
        <title>Multicomponent nature underlies the extraordinary mechanical properties of spider dragline silk.</title>
        <authorList>
            <person name="Kono N."/>
            <person name="Nakamura H."/>
            <person name="Mori M."/>
            <person name="Yoshida Y."/>
            <person name="Ohtoshi R."/>
            <person name="Malay A.D."/>
            <person name="Moran D.A.P."/>
            <person name="Tomita M."/>
            <person name="Numata K."/>
            <person name="Arakawa K."/>
        </authorList>
    </citation>
    <scope>NUCLEOTIDE SEQUENCE</scope>
</reference>
<evidence type="ECO:0000256" key="1">
    <source>
        <dbReference type="SAM" id="Coils"/>
    </source>
</evidence>